<dbReference type="InterPro" id="IPR041667">
    <property type="entry name" value="Cupin_8"/>
</dbReference>
<proteinExistence type="predicted"/>
<evidence type="ECO:0000313" key="3">
    <source>
        <dbReference type="Proteomes" id="UP000308197"/>
    </source>
</evidence>
<dbReference type="Proteomes" id="UP000308197">
    <property type="component" value="Unassembled WGS sequence"/>
</dbReference>
<dbReference type="PROSITE" id="PS51184">
    <property type="entry name" value="JMJC"/>
    <property type="match status" value="1"/>
</dbReference>
<organism evidence="2 3">
    <name type="scientific">Polyporus arcularius HHB13444</name>
    <dbReference type="NCBI Taxonomy" id="1314778"/>
    <lineage>
        <taxon>Eukaryota</taxon>
        <taxon>Fungi</taxon>
        <taxon>Dikarya</taxon>
        <taxon>Basidiomycota</taxon>
        <taxon>Agaricomycotina</taxon>
        <taxon>Agaricomycetes</taxon>
        <taxon>Polyporales</taxon>
        <taxon>Polyporaceae</taxon>
        <taxon>Polyporus</taxon>
    </lineage>
</organism>
<dbReference type="SUPFAM" id="SSF51197">
    <property type="entry name" value="Clavaminate synthase-like"/>
    <property type="match status" value="1"/>
</dbReference>
<dbReference type="PANTHER" id="PTHR12461">
    <property type="entry name" value="HYPOXIA-INDUCIBLE FACTOR 1 ALPHA INHIBITOR-RELATED"/>
    <property type="match status" value="1"/>
</dbReference>
<dbReference type="STRING" id="1314778.A0A5C3NVX2"/>
<dbReference type="Gene3D" id="2.60.120.650">
    <property type="entry name" value="Cupin"/>
    <property type="match status" value="1"/>
</dbReference>
<reference evidence="2 3" key="1">
    <citation type="journal article" date="2019" name="Nat. Ecol. Evol.">
        <title>Megaphylogeny resolves global patterns of mushroom evolution.</title>
        <authorList>
            <person name="Varga T."/>
            <person name="Krizsan K."/>
            <person name="Foldi C."/>
            <person name="Dima B."/>
            <person name="Sanchez-Garcia M."/>
            <person name="Sanchez-Ramirez S."/>
            <person name="Szollosi G.J."/>
            <person name="Szarkandi J.G."/>
            <person name="Papp V."/>
            <person name="Albert L."/>
            <person name="Andreopoulos W."/>
            <person name="Angelini C."/>
            <person name="Antonin V."/>
            <person name="Barry K.W."/>
            <person name="Bougher N.L."/>
            <person name="Buchanan P."/>
            <person name="Buyck B."/>
            <person name="Bense V."/>
            <person name="Catcheside P."/>
            <person name="Chovatia M."/>
            <person name="Cooper J."/>
            <person name="Damon W."/>
            <person name="Desjardin D."/>
            <person name="Finy P."/>
            <person name="Geml J."/>
            <person name="Haridas S."/>
            <person name="Hughes K."/>
            <person name="Justo A."/>
            <person name="Karasinski D."/>
            <person name="Kautmanova I."/>
            <person name="Kiss B."/>
            <person name="Kocsube S."/>
            <person name="Kotiranta H."/>
            <person name="LaButti K.M."/>
            <person name="Lechner B.E."/>
            <person name="Liimatainen K."/>
            <person name="Lipzen A."/>
            <person name="Lukacs Z."/>
            <person name="Mihaltcheva S."/>
            <person name="Morgado L.N."/>
            <person name="Niskanen T."/>
            <person name="Noordeloos M.E."/>
            <person name="Ohm R.A."/>
            <person name="Ortiz-Santana B."/>
            <person name="Ovrebo C."/>
            <person name="Racz N."/>
            <person name="Riley R."/>
            <person name="Savchenko A."/>
            <person name="Shiryaev A."/>
            <person name="Soop K."/>
            <person name="Spirin V."/>
            <person name="Szebenyi C."/>
            <person name="Tomsovsky M."/>
            <person name="Tulloss R.E."/>
            <person name="Uehling J."/>
            <person name="Grigoriev I.V."/>
            <person name="Vagvolgyi C."/>
            <person name="Papp T."/>
            <person name="Martin F.M."/>
            <person name="Miettinen O."/>
            <person name="Hibbett D.S."/>
            <person name="Nagy L.G."/>
        </authorList>
    </citation>
    <scope>NUCLEOTIDE SEQUENCE [LARGE SCALE GENOMIC DNA]</scope>
    <source>
        <strain evidence="2 3">HHB13444</strain>
    </source>
</reference>
<evidence type="ECO:0000259" key="1">
    <source>
        <dbReference type="PROSITE" id="PS51184"/>
    </source>
</evidence>
<dbReference type="InterPro" id="IPR003347">
    <property type="entry name" value="JmjC_dom"/>
</dbReference>
<name>A0A5C3NVX2_9APHY</name>
<dbReference type="Pfam" id="PF13621">
    <property type="entry name" value="Cupin_8"/>
    <property type="match status" value="1"/>
</dbReference>
<protein>
    <submittedName>
        <fullName evidence="2">Clavaminate synthase-like protein</fullName>
    </submittedName>
</protein>
<accession>A0A5C3NVX2</accession>
<evidence type="ECO:0000313" key="2">
    <source>
        <dbReference type="EMBL" id="TFK80498.1"/>
    </source>
</evidence>
<dbReference type="EMBL" id="ML211760">
    <property type="protein sequence ID" value="TFK80498.1"/>
    <property type="molecule type" value="Genomic_DNA"/>
</dbReference>
<feature type="domain" description="JmjC" evidence="1">
    <location>
        <begin position="133"/>
        <end position="331"/>
    </location>
</feature>
<keyword evidence="3" id="KW-1185">Reference proteome</keyword>
<sequence length="331" mass="37009">MSRLSNIGSGSDLLPLRTKAVQDAPRSLASSPAAFLHYMCGPIEPTPLIFRAAEQSREPGRTRDLEFLQTLRAAGDRMVEIEAGRDVDLDECLHLPHDHRVTVPLNTYLDWLCDGTAEFPQASWYLAQWYAQDEVPGMRDAVRAPSLLTPLIEDSKADMYRCGFFIGPPTAMSPLHSDPYCNLYTLHASSDASAHAKHWLLLPPSLGRLLSPPSHGYGQPNMSPLDCRLRRRQDEDGGFDVLMDRTSVPGQTAQDVLDTGVALSCVIREGDMLFVPRRWWHRVENVVLQGEGARTEGTQNVRQSGRSLGWTVGVGWWFLPRSVQHTPWRPC</sequence>
<dbReference type="InParanoid" id="A0A5C3NVX2"/>
<dbReference type="AlphaFoldDB" id="A0A5C3NVX2"/>
<gene>
    <name evidence="2" type="ORF">K466DRAFT_667634</name>
</gene>
<dbReference type="PANTHER" id="PTHR12461:SF105">
    <property type="entry name" value="HYPOXIA-INDUCIBLE FACTOR 1-ALPHA INHIBITOR"/>
    <property type="match status" value="1"/>
</dbReference>